<dbReference type="PANTHER" id="PTHR38011:SF11">
    <property type="entry name" value="2,5-DIAMINO-6-RIBOSYLAMINO-4(3H)-PYRIMIDINONE 5'-PHOSPHATE REDUCTASE"/>
    <property type="match status" value="1"/>
</dbReference>
<name>A0ABY7T7U4_9SPHI</name>
<protein>
    <submittedName>
        <fullName evidence="2">Dihydrofolate reductase family protein</fullName>
    </submittedName>
</protein>
<dbReference type="InterPro" id="IPR050765">
    <property type="entry name" value="Riboflavin_Biosynth_HTPR"/>
</dbReference>
<dbReference type="PANTHER" id="PTHR38011">
    <property type="entry name" value="DIHYDROFOLATE REDUCTASE FAMILY PROTEIN (AFU_ORTHOLOGUE AFUA_8G06820)"/>
    <property type="match status" value="1"/>
</dbReference>
<dbReference type="SUPFAM" id="SSF53597">
    <property type="entry name" value="Dihydrofolate reductase-like"/>
    <property type="match status" value="1"/>
</dbReference>
<proteinExistence type="predicted"/>
<dbReference type="Pfam" id="PF01872">
    <property type="entry name" value="RibD_C"/>
    <property type="match status" value="1"/>
</dbReference>
<dbReference type="InterPro" id="IPR024072">
    <property type="entry name" value="DHFR-like_dom_sf"/>
</dbReference>
<dbReference type="InterPro" id="IPR002734">
    <property type="entry name" value="RibDG_C"/>
</dbReference>
<keyword evidence="3" id="KW-1185">Reference proteome</keyword>
<evidence type="ECO:0000313" key="3">
    <source>
        <dbReference type="Proteomes" id="UP001216139"/>
    </source>
</evidence>
<feature type="domain" description="Bacterial bifunctional deaminase-reductase C-terminal" evidence="1">
    <location>
        <begin position="3"/>
        <end position="182"/>
    </location>
</feature>
<accession>A0ABY7T7U4</accession>
<dbReference type="Gene3D" id="3.40.430.10">
    <property type="entry name" value="Dihydrofolate Reductase, subunit A"/>
    <property type="match status" value="1"/>
</dbReference>
<gene>
    <name evidence="2" type="ORF">PQO05_00865</name>
</gene>
<sequence>MKKIVLFMHVSLDGYTAGPNGEMDWIGIGDEMFDTAGSQAERSDVALYGRGTFEIMEAYWPTAADKPNASKHDIEHGNWYNKVNKYVASASMQGQSFSNTTILSDNIIEQITALKQKEGDKQIVMFGSPSLGASLMDHDLIDEYWLFVNPIILGKGKLLFKPQQNAIRLQLVENKTFSNGVICLHYIR</sequence>
<evidence type="ECO:0000259" key="1">
    <source>
        <dbReference type="Pfam" id="PF01872"/>
    </source>
</evidence>
<dbReference type="EMBL" id="CP117167">
    <property type="protein sequence ID" value="WCT12481.1"/>
    <property type="molecule type" value="Genomic_DNA"/>
</dbReference>
<reference evidence="2 3" key="1">
    <citation type="submission" date="2023-02" db="EMBL/GenBank/DDBJ databases">
        <title>Genome sequence of Mucilaginibacter jinjuensis strain KACC 16571.</title>
        <authorList>
            <person name="Kim S."/>
            <person name="Heo J."/>
            <person name="Kwon S.-W."/>
        </authorList>
    </citation>
    <scope>NUCLEOTIDE SEQUENCE [LARGE SCALE GENOMIC DNA]</scope>
    <source>
        <strain evidence="2 3">KACC 16571</strain>
    </source>
</reference>
<dbReference type="RefSeq" id="WP_273630746.1">
    <property type="nucleotide sequence ID" value="NZ_CP117167.1"/>
</dbReference>
<dbReference type="Proteomes" id="UP001216139">
    <property type="component" value="Chromosome"/>
</dbReference>
<organism evidence="2 3">
    <name type="scientific">Mucilaginibacter jinjuensis</name>
    <dbReference type="NCBI Taxonomy" id="1176721"/>
    <lineage>
        <taxon>Bacteria</taxon>
        <taxon>Pseudomonadati</taxon>
        <taxon>Bacteroidota</taxon>
        <taxon>Sphingobacteriia</taxon>
        <taxon>Sphingobacteriales</taxon>
        <taxon>Sphingobacteriaceae</taxon>
        <taxon>Mucilaginibacter</taxon>
    </lineage>
</organism>
<evidence type="ECO:0000313" key="2">
    <source>
        <dbReference type="EMBL" id="WCT12481.1"/>
    </source>
</evidence>